<organism evidence="1 2">
    <name type="scientific">Trichuris trichiura</name>
    <name type="common">Whipworm</name>
    <name type="synonym">Trichocephalus trichiurus</name>
    <dbReference type="NCBI Taxonomy" id="36087"/>
    <lineage>
        <taxon>Eukaryota</taxon>
        <taxon>Metazoa</taxon>
        <taxon>Ecdysozoa</taxon>
        <taxon>Nematoda</taxon>
        <taxon>Enoplea</taxon>
        <taxon>Dorylaimia</taxon>
        <taxon>Trichinellida</taxon>
        <taxon>Trichuridae</taxon>
        <taxon>Trichuris</taxon>
    </lineage>
</organism>
<dbReference type="Proteomes" id="UP000030665">
    <property type="component" value="Unassembled WGS sequence"/>
</dbReference>
<proteinExistence type="predicted"/>
<name>A0A077Z4G6_TRITR</name>
<dbReference type="EMBL" id="HG805928">
    <property type="protein sequence ID" value="CDW54976.1"/>
    <property type="molecule type" value="Genomic_DNA"/>
</dbReference>
<protein>
    <submittedName>
        <fullName evidence="1">Heterogeneous nuclear ribonucleoprotein u like 1</fullName>
    </submittedName>
</protein>
<evidence type="ECO:0000313" key="1">
    <source>
        <dbReference type="EMBL" id="CDW54976.1"/>
    </source>
</evidence>
<gene>
    <name evidence="1" type="ORF">TTRE_0000324601</name>
</gene>
<keyword evidence="2" id="KW-1185">Reference proteome</keyword>
<sequence length="131" mass="14441">MHFGPFQLLPSNPKNCEAALPYLPCPSKKCWKNRDLGRAGIPLAPEVLTPCELLQALRLAVNAKCVDSVTHSRLNTDRTFHLLGSEAQLSKDLDKFLNLHANSWDVAALMRVPSKYGVTLRSLLIASSITC</sequence>
<keyword evidence="1" id="KW-0687">Ribonucleoprotein</keyword>
<reference evidence="1" key="1">
    <citation type="submission" date="2014-01" db="EMBL/GenBank/DDBJ databases">
        <authorList>
            <person name="Aslett M."/>
        </authorList>
    </citation>
    <scope>NUCLEOTIDE SEQUENCE</scope>
</reference>
<accession>A0A077Z4G6</accession>
<dbReference type="GO" id="GO:1990904">
    <property type="term" value="C:ribonucleoprotein complex"/>
    <property type="evidence" value="ECO:0007669"/>
    <property type="project" value="UniProtKB-KW"/>
</dbReference>
<evidence type="ECO:0000313" key="2">
    <source>
        <dbReference type="Proteomes" id="UP000030665"/>
    </source>
</evidence>
<reference evidence="1" key="2">
    <citation type="submission" date="2014-03" db="EMBL/GenBank/DDBJ databases">
        <title>The whipworm genome and dual-species transcriptomics of an intimate host-pathogen interaction.</title>
        <authorList>
            <person name="Foth B.J."/>
            <person name="Tsai I.J."/>
            <person name="Reid A.J."/>
            <person name="Bancroft A.J."/>
            <person name="Nichol S."/>
            <person name="Tracey A."/>
            <person name="Holroyd N."/>
            <person name="Cotton J.A."/>
            <person name="Stanley E.J."/>
            <person name="Zarowiecki M."/>
            <person name="Liu J.Z."/>
            <person name="Huckvale T."/>
            <person name="Cooper P.J."/>
            <person name="Grencis R.K."/>
            <person name="Berriman M."/>
        </authorList>
    </citation>
    <scope>NUCLEOTIDE SEQUENCE [LARGE SCALE GENOMIC DNA]</scope>
</reference>
<dbReference type="AlphaFoldDB" id="A0A077Z4G6"/>